<evidence type="ECO:0000313" key="2">
    <source>
        <dbReference type="EMBL" id="CAG9563954.1"/>
    </source>
</evidence>
<evidence type="ECO:0000256" key="1">
    <source>
        <dbReference type="SAM" id="SignalP"/>
    </source>
</evidence>
<feature type="chain" id="PRO_5035298478" evidence="1">
    <location>
        <begin position="23"/>
        <end position="73"/>
    </location>
</feature>
<protein>
    <submittedName>
        <fullName evidence="2">(African queen) hypothetical protein</fullName>
    </submittedName>
</protein>
<name>A0A8J2VRL2_9NEOP</name>
<dbReference type="AlphaFoldDB" id="A0A8J2VRL2"/>
<evidence type="ECO:0000313" key="3">
    <source>
        <dbReference type="Proteomes" id="UP000789524"/>
    </source>
</evidence>
<dbReference type="EMBL" id="CAKASE010000050">
    <property type="protein sequence ID" value="CAG9563954.1"/>
    <property type="molecule type" value="Genomic_DNA"/>
</dbReference>
<reference evidence="2" key="1">
    <citation type="submission" date="2021-09" db="EMBL/GenBank/DDBJ databases">
        <authorList>
            <person name="Martin H S."/>
        </authorList>
    </citation>
    <scope>NUCLEOTIDE SEQUENCE</scope>
</reference>
<keyword evidence="1" id="KW-0732">Signal</keyword>
<dbReference type="Proteomes" id="UP000789524">
    <property type="component" value="Unassembled WGS sequence"/>
</dbReference>
<comment type="caution">
    <text evidence="2">The sequence shown here is derived from an EMBL/GenBank/DDBJ whole genome shotgun (WGS) entry which is preliminary data.</text>
</comment>
<feature type="signal peptide" evidence="1">
    <location>
        <begin position="1"/>
        <end position="22"/>
    </location>
</feature>
<keyword evidence="3" id="KW-1185">Reference proteome</keyword>
<dbReference type="PROSITE" id="PS51257">
    <property type="entry name" value="PROKAR_LIPOPROTEIN"/>
    <property type="match status" value="1"/>
</dbReference>
<accession>A0A8J2VRL2</accession>
<gene>
    <name evidence="2" type="ORF">DCHRY22_LOCUS5018</name>
</gene>
<proteinExistence type="predicted"/>
<sequence length="73" mass="8200">MAFKTTFFYFLVLACFVHSLQSAIVKREADDAAGSGSPLNIENPLQKFEEVIGSLNPNTFFNVFNKFLQPPKN</sequence>
<organism evidence="2 3">
    <name type="scientific">Danaus chrysippus</name>
    <name type="common">African queen</name>
    <dbReference type="NCBI Taxonomy" id="151541"/>
    <lineage>
        <taxon>Eukaryota</taxon>
        <taxon>Metazoa</taxon>
        <taxon>Ecdysozoa</taxon>
        <taxon>Arthropoda</taxon>
        <taxon>Hexapoda</taxon>
        <taxon>Insecta</taxon>
        <taxon>Pterygota</taxon>
        <taxon>Neoptera</taxon>
        <taxon>Endopterygota</taxon>
        <taxon>Lepidoptera</taxon>
        <taxon>Glossata</taxon>
        <taxon>Ditrysia</taxon>
        <taxon>Papilionoidea</taxon>
        <taxon>Nymphalidae</taxon>
        <taxon>Danainae</taxon>
        <taxon>Danaini</taxon>
        <taxon>Danaina</taxon>
        <taxon>Danaus</taxon>
        <taxon>Anosia</taxon>
    </lineage>
</organism>